<feature type="compositionally biased region" description="Polar residues" evidence="1">
    <location>
        <begin position="247"/>
        <end position="256"/>
    </location>
</feature>
<dbReference type="RefSeq" id="XP_014674772.1">
    <property type="nucleotide sequence ID" value="XM_014819286.1"/>
</dbReference>
<reference evidence="4 5" key="1">
    <citation type="submission" date="2025-05" db="UniProtKB">
        <authorList>
            <consortium name="RefSeq"/>
        </authorList>
    </citation>
    <scope>IDENTIFICATION</scope>
</reference>
<accession>A0ABM1ERF0</accession>
<evidence type="ECO:0000256" key="1">
    <source>
        <dbReference type="SAM" id="MobiDB-lite"/>
    </source>
</evidence>
<evidence type="ECO:0000313" key="5">
    <source>
        <dbReference type="RefSeq" id="XP_014674772.1"/>
    </source>
</evidence>
<dbReference type="Gene3D" id="3.30.160.60">
    <property type="entry name" value="Classic Zinc Finger"/>
    <property type="match status" value="4"/>
</dbReference>
<sequence length="575" mass="62425">MWTLESSRPRDPWMAHQRGIGVGMNSDSKAGFISHLPLPPPPPLSVPLPVAGGGGNGISALGSRMTATYPCTFPRVPVMQHQQLSAAQALTQNRPLGMRFQSTQFCSPQVKTGFQLPPGPSPSLYEVPYRPAGQQAFKSSATLLTTASCIRLQQAYPPVPTNIPPFRHLWPKVPVAQSVTPSLSSIALDATRSGLPTFVPSSNNVPVVSMQVYPQTCDNVTVPPDDTGQVVADTAAMSGKEEVVDAGSTTTPQSETIIPEPSGQAQKRKLSGNASIENSLDNDVKVPVDMCQPLYCKLCNVSCNAPAQATAHYTGKSHSKKAKQYIVNAKKLKAVDETLVNSCKTHAVTTVATKSKITKIEAAVQAAGKRQKEKAVKNLPMPNFAELFTSEEGKSCQLCCVVFTSPYHARQHYDGKPHQKKMLQKVNPPPTIVVSKKQMTKTIKYTCTLCNMHLISREQLQDHIDGAKHKSKVNGLDDISGLLKRRWVNAEKSDDEEKDADLPVYVVVSETYVPVAPSTKAKVSHKSGFSMYKTPSGKFYCSCCDTMLNSESHFAQHLDSKKHKQTSGVKNVSMS</sequence>
<dbReference type="InterPro" id="IPR003604">
    <property type="entry name" value="Matrin/U1-like-C_Znf_C2H2"/>
</dbReference>
<dbReference type="RefSeq" id="XP_014674771.1">
    <property type="nucleotide sequence ID" value="XM_014819285.1"/>
</dbReference>
<dbReference type="PANTHER" id="PTHR46786">
    <property type="entry name" value="ZINC FINGER MATRIN-TYPE PROTEIN 3"/>
    <property type="match status" value="1"/>
</dbReference>
<keyword evidence="3" id="KW-1185">Reference proteome</keyword>
<feature type="region of interest" description="Disordered" evidence="1">
    <location>
        <begin position="242"/>
        <end position="272"/>
    </location>
</feature>
<dbReference type="GeneID" id="106814907"/>
<dbReference type="Pfam" id="PF12874">
    <property type="entry name" value="zf-met"/>
    <property type="match status" value="4"/>
</dbReference>
<dbReference type="Proteomes" id="UP000695022">
    <property type="component" value="Unplaced"/>
</dbReference>
<name>A0ABM1ERF0_PRICU</name>
<dbReference type="InterPro" id="IPR013087">
    <property type="entry name" value="Znf_C2H2_type"/>
</dbReference>
<protein>
    <submittedName>
        <fullName evidence="4 5">Uncharacterized protein LOC106814907</fullName>
    </submittedName>
</protein>
<evidence type="ECO:0000313" key="3">
    <source>
        <dbReference type="Proteomes" id="UP000695022"/>
    </source>
</evidence>
<organism evidence="3 4">
    <name type="scientific">Priapulus caudatus</name>
    <name type="common">Priapulid worm</name>
    <dbReference type="NCBI Taxonomy" id="37621"/>
    <lineage>
        <taxon>Eukaryota</taxon>
        <taxon>Metazoa</taxon>
        <taxon>Ecdysozoa</taxon>
        <taxon>Scalidophora</taxon>
        <taxon>Priapulida</taxon>
        <taxon>Priapulimorpha</taxon>
        <taxon>Priapulimorphida</taxon>
        <taxon>Priapulidae</taxon>
        <taxon>Priapulus</taxon>
    </lineage>
</organism>
<dbReference type="SMART" id="SM00355">
    <property type="entry name" value="ZnF_C2H2"/>
    <property type="match status" value="4"/>
</dbReference>
<evidence type="ECO:0000313" key="4">
    <source>
        <dbReference type="RefSeq" id="XP_014674771.1"/>
    </source>
</evidence>
<dbReference type="InterPro" id="IPR052644">
    <property type="entry name" value="ZMAT3"/>
</dbReference>
<evidence type="ECO:0000259" key="2">
    <source>
        <dbReference type="PROSITE" id="PS00028"/>
    </source>
</evidence>
<dbReference type="SUPFAM" id="SSF57667">
    <property type="entry name" value="beta-beta-alpha zinc fingers"/>
    <property type="match status" value="4"/>
</dbReference>
<feature type="domain" description="C2H2-type" evidence="2">
    <location>
        <begin position="447"/>
        <end position="469"/>
    </location>
</feature>
<feature type="domain" description="C2H2-type" evidence="2">
    <location>
        <begin position="541"/>
        <end position="563"/>
    </location>
</feature>
<dbReference type="SMART" id="SM00451">
    <property type="entry name" value="ZnF_U1"/>
    <property type="match status" value="4"/>
</dbReference>
<dbReference type="PROSITE" id="PS00028">
    <property type="entry name" value="ZINC_FINGER_C2H2_1"/>
    <property type="match status" value="2"/>
</dbReference>
<gene>
    <name evidence="4 5" type="primary">LOC106814907</name>
</gene>
<dbReference type="InterPro" id="IPR036236">
    <property type="entry name" value="Znf_C2H2_sf"/>
</dbReference>
<dbReference type="PANTHER" id="PTHR46786:SF1">
    <property type="entry name" value="ZINC FINGER MATRIN-TYPE PROTEIN 3"/>
    <property type="match status" value="1"/>
</dbReference>
<proteinExistence type="predicted"/>